<geneLocation type="mitochondrion" evidence="13"/>
<evidence type="ECO:0000256" key="6">
    <source>
        <dbReference type="ARBA" id="ARBA00022781"/>
    </source>
</evidence>
<evidence type="ECO:0000256" key="3">
    <source>
        <dbReference type="ARBA" id="ARBA00022448"/>
    </source>
</evidence>
<evidence type="ECO:0000256" key="8">
    <source>
        <dbReference type="ARBA" id="ARBA00023065"/>
    </source>
</evidence>
<reference evidence="13" key="1">
    <citation type="journal article" date="2020" name="Nucleic Acids Res.">
        <title>Gene fragmentation and RNA editing without borders: eccentric mitochondrial genomes of diplonemids.</title>
        <authorList>
            <person name="Kaur B."/>
            <person name="Zahonova K."/>
            <person name="Valach M."/>
            <person name="Faktorova D."/>
            <person name="Prokopchuk G."/>
            <person name="Burger G."/>
            <person name="Lukes J."/>
        </authorList>
    </citation>
    <scope>NUCLEOTIDE SEQUENCE</scope>
</reference>
<keyword evidence="5 11" id="KW-0812">Transmembrane</keyword>
<evidence type="ECO:0000256" key="5">
    <source>
        <dbReference type="ARBA" id="ARBA00022692"/>
    </source>
</evidence>
<dbReference type="GO" id="GO:0015078">
    <property type="term" value="F:proton transmembrane transporter activity"/>
    <property type="evidence" value="ECO:0007669"/>
    <property type="project" value="InterPro"/>
</dbReference>
<dbReference type="InterPro" id="IPR035908">
    <property type="entry name" value="F0_ATP_A_sf"/>
</dbReference>
<evidence type="ECO:0000256" key="2">
    <source>
        <dbReference type="ARBA" id="ARBA00006810"/>
    </source>
</evidence>
<evidence type="ECO:0000313" key="13">
    <source>
        <dbReference type="EMBL" id="QHQ98636.1"/>
    </source>
</evidence>
<dbReference type="AlphaFoldDB" id="A0A6G5ZTK6"/>
<feature type="signal peptide" evidence="12">
    <location>
        <begin position="1"/>
        <end position="26"/>
    </location>
</feature>
<organism evidence="13">
    <name type="scientific">Lacrimia lanifica</name>
    <dbReference type="NCBI Taxonomy" id="2016125"/>
    <lineage>
        <taxon>Eukaryota</taxon>
        <taxon>Discoba</taxon>
        <taxon>Euglenozoa</taxon>
        <taxon>Diplonemea</taxon>
        <taxon>Diplonemidae</taxon>
        <taxon>Lacrimia</taxon>
    </lineage>
</organism>
<dbReference type="Pfam" id="PF00119">
    <property type="entry name" value="ATP-synt_A"/>
    <property type="match status" value="1"/>
</dbReference>
<evidence type="ECO:0000256" key="7">
    <source>
        <dbReference type="ARBA" id="ARBA00022989"/>
    </source>
</evidence>
<dbReference type="InterPro" id="IPR000568">
    <property type="entry name" value="ATP_synth_F0_asu"/>
</dbReference>
<feature type="transmembrane region" description="Helical" evidence="11">
    <location>
        <begin position="60"/>
        <end position="78"/>
    </location>
</feature>
<dbReference type="GO" id="GO:0015986">
    <property type="term" value="P:proton motive force-driven ATP synthesis"/>
    <property type="evidence" value="ECO:0007669"/>
    <property type="project" value="InterPro"/>
</dbReference>
<evidence type="ECO:0000256" key="10">
    <source>
        <dbReference type="ARBA" id="ARBA00023310"/>
    </source>
</evidence>
<keyword evidence="6" id="KW-0375">Hydrogen ion transport</keyword>
<keyword evidence="10" id="KW-0066">ATP synthesis</keyword>
<keyword evidence="9 11" id="KW-0472">Membrane</keyword>
<keyword evidence="4" id="KW-0138">CF(0)</keyword>
<keyword evidence="3" id="KW-0813">Transport</keyword>
<comment type="subcellular location">
    <subcellularLocation>
        <location evidence="1">Membrane</location>
        <topology evidence="1">Multi-pass membrane protein</topology>
    </subcellularLocation>
</comment>
<protein>
    <submittedName>
        <fullName evidence="13">ATP synthase F0 subunit a</fullName>
    </submittedName>
</protein>
<feature type="chain" id="PRO_5026160955" evidence="12">
    <location>
        <begin position="27"/>
        <end position="192"/>
    </location>
</feature>
<keyword evidence="13" id="KW-0496">Mitochondrion</keyword>
<dbReference type="Gene3D" id="1.20.120.220">
    <property type="entry name" value="ATP synthase, F0 complex, subunit A"/>
    <property type="match status" value="1"/>
</dbReference>
<keyword evidence="8" id="KW-0406">Ion transport</keyword>
<comment type="similarity">
    <text evidence="2">Belongs to the ATPase A chain family.</text>
</comment>
<name>A0A6G5ZTK6_9EUGL</name>
<proteinExistence type="evidence at transcript level"/>
<dbReference type="SUPFAM" id="SSF81336">
    <property type="entry name" value="F1F0 ATP synthase subunit A"/>
    <property type="match status" value="1"/>
</dbReference>
<evidence type="ECO:0000256" key="12">
    <source>
        <dbReference type="SAM" id="SignalP"/>
    </source>
</evidence>
<keyword evidence="7 11" id="KW-1133">Transmembrane helix</keyword>
<keyword evidence="12" id="KW-0732">Signal</keyword>
<evidence type="ECO:0000256" key="11">
    <source>
        <dbReference type="SAM" id="Phobius"/>
    </source>
</evidence>
<evidence type="ECO:0000256" key="9">
    <source>
        <dbReference type="ARBA" id="ARBA00023136"/>
    </source>
</evidence>
<evidence type="ECO:0000256" key="1">
    <source>
        <dbReference type="ARBA" id="ARBA00004141"/>
    </source>
</evidence>
<accession>A0A6G5ZTK6</accession>
<evidence type="ECO:0000256" key="4">
    <source>
        <dbReference type="ARBA" id="ARBA00022547"/>
    </source>
</evidence>
<dbReference type="GO" id="GO:0045259">
    <property type="term" value="C:proton-transporting ATP synthase complex"/>
    <property type="evidence" value="ECO:0007669"/>
    <property type="project" value="UniProtKB-KW"/>
</dbReference>
<dbReference type="EMBL" id="MN109017">
    <property type="protein sequence ID" value="QHQ98636.1"/>
    <property type="molecule type" value="mRNA"/>
</dbReference>
<sequence>MLYTSHHVVVLAVAYVLLRWSSDVITCTPSSAPTVSTPSTSTATLMLLAVVQDTDLVVCYTTVVLGHNVALVLLHVVVHQWSRCMHTVGHVYIGLGQHAVLRGLLGCIETLSLSFRSVSLSLRVVCNATAGHVLLAVLVEMTVAASCSVAGATVYLLLLWIVPLVVLKMTTCLIQGVVYHRLVVVYGEELLS</sequence>